<dbReference type="InterPro" id="IPR007434">
    <property type="entry name" value="FemAB-like"/>
</dbReference>
<dbReference type="RefSeq" id="WP_208567126.1">
    <property type="nucleotide sequence ID" value="NZ_JAGFWR010000004.1"/>
</dbReference>
<comment type="caution">
    <text evidence="1">The sequence shown here is derived from an EMBL/GenBank/DDBJ whole genome shotgun (WGS) entry which is preliminary data.</text>
</comment>
<evidence type="ECO:0000313" key="1">
    <source>
        <dbReference type="EMBL" id="MBO4161482.1"/>
    </source>
</evidence>
<dbReference type="InterPro" id="IPR016181">
    <property type="entry name" value="Acyl_CoA_acyltransferase"/>
</dbReference>
<dbReference type="Gene3D" id="3.40.630.30">
    <property type="match status" value="1"/>
</dbReference>
<reference evidence="1 2" key="1">
    <citation type="submission" date="2021-03" db="EMBL/GenBank/DDBJ databases">
        <authorList>
            <person name="Lee D.-H."/>
        </authorList>
    </citation>
    <scope>NUCLEOTIDE SEQUENCE [LARGE SCALE GENOMIC DNA]</scope>
    <source>
        <strain evidence="1 2">MMS20-R2-23</strain>
    </source>
</reference>
<dbReference type="EMBL" id="JAGFWR010000004">
    <property type="protein sequence ID" value="MBO4161482.1"/>
    <property type="molecule type" value="Genomic_DNA"/>
</dbReference>
<organism evidence="1 2">
    <name type="scientific">Micromonospora antibiotica</name>
    <dbReference type="NCBI Taxonomy" id="2807623"/>
    <lineage>
        <taxon>Bacteria</taxon>
        <taxon>Bacillati</taxon>
        <taxon>Actinomycetota</taxon>
        <taxon>Actinomycetes</taxon>
        <taxon>Micromonosporales</taxon>
        <taxon>Micromonosporaceae</taxon>
        <taxon>Micromonospora</taxon>
    </lineage>
</organism>
<dbReference type="Proteomes" id="UP000671399">
    <property type="component" value="Unassembled WGS sequence"/>
</dbReference>
<accession>A0ABS3V785</accession>
<gene>
    <name evidence="1" type="ORF">JQN83_11760</name>
</gene>
<keyword evidence="2" id="KW-1185">Reference proteome</keyword>
<evidence type="ECO:0000313" key="2">
    <source>
        <dbReference type="Proteomes" id="UP000671399"/>
    </source>
</evidence>
<protein>
    <submittedName>
        <fullName evidence="1">GNAT family N-acetyltransferase</fullName>
    </submittedName>
</protein>
<dbReference type="SUPFAM" id="SSF55729">
    <property type="entry name" value="Acyl-CoA N-acyltransferases (Nat)"/>
    <property type="match status" value="1"/>
</dbReference>
<sequence length="405" mass="44351">MRRVETTPGNIRVQVLDNIDEIDETDWATVAAGGGLYTSRPWLRSLEDDPWHDVWYLAAKDERDDLLGLLPVYLSSGTASAGSDGYYDPATVLAGSDPAQAHRWRPALLAGTRTGYDGELLLQPGLPLPQRATVLAALVARAHRLADAWNVQLSAFMHLTSAAAAELAPVLGASPVLTEAIAVVPLATAASFEEHVAALPKRRRARVRAEVRAFADSDFTVREARLSETVGVVADLLAAHHHRYGHQDTPQMLTAHLRQQAEHLDGCSRVLLCQRGGDVHGALLIYEWSDTWYVRAVAARESLRGESAAFFNLLYHVPMRLAYERGIGRYVIGPSNLAAKVWRGALVEPRWSLLVGRGPGRESDVARRCVHWDDVQATRWTAHLAEIGAGVDVAAWRSSVRTPQA</sequence>
<dbReference type="Pfam" id="PF04339">
    <property type="entry name" value="FemAB_like"/>
    <property type="match status" value="1"/>
</dbReference>
<name>A0ABS3V785_9ACTN</name>
<proteinExistence type="predicted"/>